<keyword evidence="3" id="KW-1185">Reference proteome</keyword>
<evidence type="ECO:0000313" key="3">
    <source>
        <dbReference type="Proteomes" id="UP001159363"/>
    </source>
</evidence>
<dbReference type="InterPro" id="IPR040676">
    <property type="entry name" value="DUF5641"/>
</dbReference>
<feature type="domain" description="DUF5641" evidence="1">
    <location>
        <begin position="27"/>
        <end position="69"/>
    </location>
</feature>
<protein>
    <recommendedName>
        <fullName evidence="1">DUF5641 domain-containing protein</fullName>
    </recommendedName>
</protein>
<dbReference type="Proteomes" id="UP001159363">
    <property type="component" value="Unassembled WGS sequence"/>
</dbReference>
<dbReference type="Pfam" id="PF18701">
    <property type="entry name" value="DUF5641"/>
    <property type="match status" value="1"/>
</dbReference>
<dbReference type="EMBL" id="JARBHB010000026">
    <property type="protein sequence ID" value="KAJ8865496.1"/>
    <property type="molecule type" value="Genomic_DNA"/>
</dbReference>
<reference evidence="2 3" key="1">
    <citation type="submission" date="2023-02" db="EMBL/GenBank/DDBJ databases">
        <title>LHISI_Scaffold_Assembly.</title>
        <authorList>
            <person name="Stuart O.P."/>
            <person name="Cleave R."/>
            <person name="Magrath M.J.L."/>
            <person name="Mikheyev A.S."/>
        </authorList>
    </citation>
    <scope>NUCLEOTIDE SEQUENCE [LARGE SCALE GENOMIC DNA]</scope>
    <source>
        <strain evidence="2">Daus_M_001</strain>
        <tissue evidence="2">Leg muscle</tissue>
    </source>
</reference>
<evidence type="ECO:0000259" key="1">
    <source>
        <dbReference type="Pfam" id="PF18701"/>
    </source>
</evidence>
<accession>A0ABQ9G1V7</accession>
<sequence>MACIDSNEFSSSPSKCGKMCKDVLPYLVIGCVVPIKEDNLPPLVWKKSIVTEVHFGTDGLVHVATIKPAT</sequence>
<comment type="caution">
    <text evidence="2">The sequence shown here is derived from an EMBL/GenBank/DDBJ whole genome shotgun (WGS) entry which is preliminary data.</text>
</comment>
<name>A0ABQ9G1V7_9NEOP</name>
<organism evidence="2 3">
    <name type="scientific">Dryococelus australis</name>
    <dbReference type="NCBI Taxonomy" id="614101"/>
    <lineage>
        <taxon>Eukaryota</taxon>
        <taxon>Metazoa</taxon>
        <taxon>Ecdysozoa</taxon>
        <taxon>Arthropoda</taxon>
        <taxon>Hexapoda</taxon>
        <taxon>Insecta</taxon>
        <taxon>Pterygota</taxon>
        <taxon>Neoptera</taxon>
        <taxon>Polyneoptera</taxon>
        <taxon>Phasmatodea</taxon>
        <taxon>Verophasmatodea</taxon>
        <taxon>Anareolatae</taxon>
        <taxon>Phasmatidae</taxon>
        <taxon>Eurycanthinae</taxon>
        <taxon>Dryococelus</taxon>
    </lineage>
</organism>
<proteinExistence type="predicted"/>
<gene>
    <name evidence="2" type="ORF">PR048_033756</name>
</gene>
<evidence type="ECO:0000313" key="2">
    <source>
        <dbReference type="EMBL" id="KAJ8865496.1"/>
    </source>
</evidence>